<gene>
    <name evidence="7" type="ORF">D9619_013386</name>
</gene>
<protein>
    <submittedName>
        <fullName evidence="7">Uncharacterized protein</fullName>
    </submittedName>
</protein>
<dbReference type="Pfam" id="PF04117">
    <property type="entry name" value="Mpv17_PMP22"/>
    <property type="match status" value="1"/>
</dbReference>
<dbReference type="AlphaFoldDB" id="A0A8H5F900"/>
<evidence type="ECO:0000256" key="2">
    <source>
        <dbReference type="ARBA" id="ARBA00006824"/>
    </source>
</evidence>
<evidence type="ECO:0000313" key="8">
    <source>
        <dbReference type="Proteomes" id="UP000567179"/>
    </source>
</evidence>
<dbReference type="Proteomes" id="UP000567179">
    <property type="component" value="Unassembled WGS sequence"/>
</dbReference>
<dbReference type="GO" id="GO:0016020">
    <property type="term" value="C:membrane"/>
    <property type="evidence" value="ECO:0007669"/>
    <property type="project" value="UniProtKB-SubCell"/>
</dbReference>
<dbReference type="OrthoDB" id="430207at2759"/>
<evidence type="ECO:0000256" key="6">
    <source>
        <dbReference type="RuleBase" id="RU363053"/>
    </source>
</evidence>
<evidence type="ECO:0000256" key="5">
    <source>
        <dbReference type="ARBA" id="ARBA00023136"/>
    </source>
</evidence>
<sequence>MALRFLSAYNNLLHRRPMLTQCATGAVIFAAGDLVAQQVVEKRGLKGHDLTRTARVVAYRGLIFGPLLTKWFQYLNSVNASSSIRTLAYRVGLDQFVAGPMFIGLFYTTMSVMEGVPHEALPRLERAFMPSLMVGWGVYMPVQILNFTLVPPHMRVLFVSGISLFWNAYLSAANNQHSKSALPVSGTTDSETIVTALPIPMPVVLQEADAATAASVAVSTATAITSKVKHHTVPRKITTTGPAIA</sequence>
<organism evidence="7 8">
    <name type="scientific">Psilocybe cf. subviscida</name>
    <dbReference type="NCBI Taxonomy" id="2480587"/>
    <lineage>
        <taxon>Eukaryota</taxon>
        <taxon>Fungi</taxon>
        <taxon>Dikarya</taxon>
        <taxon>Basidiomycota</taxon>
        <taxon>Agaricomycotina</taxon>
        <taxon>Agaricomycetes</taxon>
        <taxon>Agaricomycetidae</taxon>
        <taxon>Agaricales</taxon>
        <taxon>Agaricineae</taxon>
        <taxon>Strophariaceae</taxon>
        <taxon>Psilocybe</taxon>
    </lineage>
</organism>
<proteinExistence type="inferred from homology"/>
<keyword evidence="4" id="KW-1133">Transmembrane helix</keyword>
<comment type="caution">
    <text evidence="7">The sequence shown here is derived from an EMBL/GenBank/DDBJ whole genome shotgun (WGS) entry which is preliminary data.</text>
</comment>
<dbReference type="EMBL" id="JAACJJ010000005">
    <property type="protein sequence ID" value="KAF5328195.1"/>
    <property type="molecule type" value="Genomic_DNA"/>
</dbReference>
<evidence type="ECO:0000313" key="7">
    <source>
        <dbReference type="EMBL" id="KAF5328195.1"/>
    </source>
</evidence>
<comment type="similarity">
    <text evidence="2 6">Belongs to the peroxisomal membrane protein PXMP2/4 family.</text>
</comment>
<dbReference type="PANTHER" id="PTHR11266">
    <property type="entry name" value="PEROXISOMAL MEMBRANE PROTEIN 2, PXMP2 MPV17"/>
    <property type="match status" value="1"/>
</dbReference>
<name>A0A8H5F900_9AGAR</name>
<evidence type="ECO:0000256" key="1">
    <source>
        <dbReference type="ARBA" id="ARBA00004141"/>
    </source>
</evidence>
<dbReference type="InterPro" id="IPR007248">
    <property type="entry name" value="Mpv17_PMP22"/>
</dbReference>
<accession>A0A8H5F900</accession>
<evidence type="ECO:0000256" key="4">
    <source>
        <dbReference type="ARBA" id="ARBA00022989"/>
    </source>
</evidence>
<reference evidence="7 8" key="1">
    <citation type="journal article" date="2020" name="ISME J.">
        <title>Uncovering the hidden diversity of litter-decomposition mechanisms in mushroom-forming fungi.</title>
        <authorList>
            <person name="Floudas D."/>
            <person name="Bentzer J."/>
            <person name="Ahren D."/>
            <person name="Johansson T."/>
            <person name="Persson P."/>
            <person name="Tunlid A."/>
        </authorList>
    </citation>
    <scope>NUCLEOTIDE SEQUENCE [LARGE SCALE GENOMIC DNA]</scope>
    <source>
        <strain evidence="7 8">CBS 101986</strain>
    </source>
</reference>
<comment type="subcellular location">
    <subcellularLocation>
        <location evidence="1">Membrane</location>
        <topology evidence="1">Multi-pass membrane protein</topology>
    </subcellularLocation>
</comment>
<keyword evidence="8" id="KW-1185">Reference proteome</keyword>
<evidence type="ECO:0000256" key="3">
    <source>
        <dbReference type="ARBA" id="ARBA00022692"/>
    </source>
</evidence>
<dbReference type="PANTHER" id="PTHR11266:SF17">
    <property type="entry name" value="PROTEIN MPV17"/>
    <property type="match status" value="1"/>
</dbReference>
<dbReference type="GO" id="GO:0005739">
    <property type="term" value="C:mitochondrion"/>
    <property type="evidence" value="ECO:0007669"/>
    <property type="project" value="TreeGrafter"/>
</dbReference>
<keyword evidence="3" id="KW-0812">Transmembrane</keyword>
<keyword evidence="5" id="KW-0472">Membrane</keyword>